<gene>
    <name evidence="2" type="ORF">AVDCRST_MAG25-3729</name>
</gene>
<evidence type="ECO:0000256" key="1">
    <source>
        <dbReference type="SAM" id="MobiDB-lite"/>
    </source>
</evidence>
<dbReference type="EC" id="1.15.1.1" evidence="2"/>
<protein>
    <submittedName>
        <fullName evidence="2">Superoxide dismutase [Mn]</fullName>
        <ecNumber evidence="2">1.15.1.1</ecNumber>
    </submittedName>
</protein>
<dbReference type="EMBL" id="CADCVI010000257">
    <property type="protein sequence ID" value="CAA9497643.1"/>
    <property type="molecule type" value="Genomic_DNA"/>
</dbReference>
<name>A0A6J4SET4_9ACTN</name>
<accession>A0A6J4SET4</accession>
<feature type="compositionally biased region" description="Basic and acidic residues" evidence="1">
    <location>
        <begin position="14"/>
        <end position="24"/>
    </location>
</feature>
<feature type="region of interest" description="Disordered" evidence="1">
    <location>
        <begin position="1"/>
        <end position="24"/>
    </location>
</feature>
<organism evidence="2">
    <name type="scientific">uncultured Rubrobacteraceae bacterium</name>
    <dbReference type="NCBI Taxonomy" id="349277"/>
    <lineage>
        <taxon>Bacteria</taxon>
        <taxon>Bacillati</taxon>
        <taxon>Actinomycetota</taxon>
        <taxon>Rubrobacteria</taxon>
        <taxon>Rubrobacterales</taxon>
        <taxon>Rubrobacteraceae</taxon>
        <taxon>environmental samples</taxon>
    </lineage>
</organism>
<dbReference type="AlphaFoldDB" id="A0A6J4SET4"/>
<keyword evidence="2" id="KW-0560">Oxidoreductase</keyword>
<sequence length="24" mass="2569">GIRAAAATVRLRRAGADHRRADHA</sequence>
<feature type="non-terminal residue" evidence="2">
    <location>
        <position position="1"/>
    </location>
</feature>
<dbReference type="GO" id="GO:0004784">
    <property type="term" value="F:superoxide dismutase activity"/>
    <property type="evidence" value="ECO:0007669"/>
    <property type="project" value="UniProtKB-EC"/>
</dbReference>
<feature type="non-terminal residue" evidence="2">
    <location>
        <position position="24"/>
    </location>
</feature>
<reference evidence="2" key="1">
    <citation type="submission" date="2020-02" db="EMBL/GenBank/DDBJ databases">
        <authorList>
            <person name="Meier V. D."/>
        </authorList>
    </citation>
    <scope>NUCLEOTIDE SEQUENCE</scope>
    <source>
        <strain evidence="2">AVDCRST_MAG25</strain>
    </source>
</reference>
<proteinExistence type="predicted"/>
<evidence type="ECO:0000313" key="2">
    <source>
        <dbReference type="EMBL" id="CAA9497643.1"/>
    </source>
</evidence>